<dbReference type="RefSeq" id="WP_095406420.1">
    <property type="nucleotide sequence ID" value="NZ_NOJZ02000011.1"/>
</dbReference>
<dbReference type="HAMAP" id="MF_01844">
    <property type="entry name" value="NhaA"/>
    <property type="match status" value="1"/>
</dbReference>
<keyword evidence="6 9" id="KW-0915">Sodium</keyword>
<dbReference type="InterPro" id="IPR004670">
    <property type="entry name" value="NhaA"/>
</dbReference>
<sequence>MRLLRTYRRPVKLELITSILLIISTISALLIYNSPLRSVYKHIFNDFYITTNFSLHMFINDFLMAVFFLVAGLEIKYELLHGNLSSFKKASFPVIASIGGVIVPAIIFFIFNKNTPFLYGICIPISTDIAFAVGVYFIFRKKLNPNLKVFLLSLAVVDDLISIAAIGLIYSIDINFTYLSIAFFILIILFLANNVFKIESVTYYLISGLCLWYFVHLSGVHSTISGILLSIIIPSTSSSCNLNCLEKLQRLLVPINSILIIPIFAFANTGISLSYNLDFTSALSLSLGIILGLCIGKPVGIMLFSFISCFLGITEKPYYISWMSVFLVSLIAGIGFTMSIFISEIAFIHDAALINIAKMSILISSIISILSTTIVITLCDIFKKTTSNKSHVS</sequence>
<keyword evidence="7 9" id="KW-0472">Membrane</keyword>
<dbReference type="GO" id="GO:0005886">
    <property type="term" value="C:plasma membrane"/>
    <property type="evidence" value="ECO:0007669"/>
    <property type="project" value="UniProtKB-SubCell"/>
</dbReference>
<evidence type="ECO:0000256" key="1">
    <source>
        <dbReference type="ARBA" id="ARBA00004429"/>
    </source>
</evidence>
<evidence type="ECO:0000256" key="9">
    <source>
        <dbReference type="HAMAP-Rule" id="MF_01844"/>
    </source>
</evidence>
<protein>
    <recommendedName>
        <fullName evidence="9">Na(+)/H(+) antiporter NhaA</fullName>
    </recommendedName>
    <alternativeName>
        <fullName evidence="9">Sodium/proton antiporter NhaA</fullName>
    </alternativeName>
</protein>
<dbReference type="PANTHER" id="PTHR30341:SF0">
    <property type="entry name" value="NA(+)_H(+) ANTIPORTER NHAA"/>
    <property type="match status" value="1"/>
</dbReference>
<reference evidence="10 11" key="1">
    <citation type="journal article" date="2017" name="Genome Announc.">
        <title>Draft Genome Sequence of Romboutsia maritimum sp. nov. Strain CCRI-22766(T), Isolated from Coastal Estuarine Mud.</title>
        <authorList>
            <person name="Maheux A.F."/>
            <person name="Boudreau D.K."/>
            <person name="Berube E."/>
            <person name="Boissinot M."/>
            <person name="Raymond F."/>
            <person name="Brodeur S."/>
            <person name="Corbeil J."/>
            <person name="Brightwell G."/>
            <person name="Broda D."/>
            <person name="Omar R.F."/>
            <person name="Bergeron M.G."/>
        </authorList>
    </citation>
    <scope>NUCLEOTIDE SEQUENCE [LARGE SCALE GENOMIC DNA]</scope>
    <source>
        <strain evidence="10 11">CCRI-22766</strain>
    </source>
</reference>
<feature type="transmembrane region" description="Helical" evidence="9">
    <location>
        <begin position="92"/>
        <end position="111"/>
    </location>
</feature>
<keyword evidence="2 9" id="KW-0050">Antiport</keyword>
<feature type="transmembrane region" description="Helical" evidence="9">
    <location>
        <begin position="287"/>
        <end position="313"/>
    </location>
</feature>
<feature type="transmembrane region" description="Helical" evidence="9">
    <location>
        <begin position="253"/>
        <end position="275"/>
    </location>
</feature>
<comment type="function">
    <text evidence="9">Na(+)/H(+) antiporter that extrudes sodium in exchange for external protons.</text>
</comment>
<dbReference type="GO" id="GO:0015385">
    <property type="term" value="F:sodium:proton antiporter activity"/>
    <property type="evidence" value="ECO:0007669"/>
    <property type="project" value="UniProtKB-UniRule"/>
</dbReference>
<comment type="subcellular location">
    <subcellularLocation>
        <location evidence="1">Cell inner membrane</location>
        <topology evidence="1">Multi-pass membrane protein</topology>
    </subcellularLocation>
    <subcellularLocation>
        <location evidence="9">Cell membrane</location>
        <topology evidence="9">Multi-pass membrane protein</topology>
    </subcellularLocation>
</comment>
<keyword evidence="9" id="KW-0406">Ion transport</keyword>
<evidence type="ECO:0000256" key="5">
    <source>
        <dbReference type="ARBA" id="ARBA00022989"/>
    </source>
</evidence>
<keyword evidence="11" id="KW-1185">Reference proteome</keyword>
<dbReference type="Gene3D" id="1.20.1530.10">
    <property type="entry name" value="Na+/H+ antiporter like domain"/>
    <property type="match status" value="1"/>
</dbReference>
<comment type="catalytic activity">
    <reaction evidence="9">
        <text>Na(+)(in) + 2 H(+)(out) = Na(+)(out) + 2 H(+)(in)</text>
        <dbReference type="Rhea" id="RHEA:29251"/>
        <dbReference type="ChEBI" id="CHEBI:15378"/>
        <dbReference type="ChEBI" id="CHEBI:29101"/>
    </reaction>
</comment>
<feature type="transmembrane region" description="Helical" evidence="9">
    <location>
        <begin position="203"/>
        <end position="233"/>
    </location>
</feature>
<feature type="transmembrane region" description="Helical" evidence="9">
    <location>
        <begin position="117"/>
        <end position="139"/>
    </location>
</feature>
<keyword evidence="9" id="KW-0813">Transport</keyword>
<evidence type="ECO:0000256" key="6">
    <source>
        <dbReference type="ARBA" id="ARBA00023053"/>
    </source>
</evidence>
<feature type="transmembrane region" description="Helical" evidence="9">
    <location>
        <begin position="359"/>
        <end position="378"/>
    </location>
</feature>
<evidence type="ECO:0000256" key="4">
    <source>
        <dbReference type="ARBA" id="ARBA00022692"/>
    </source>
</evidence>
<feature type="transmembrane region" description="Helical" evidence="9">
    <location>
        <begin position="53"/>
        <end position="71"/>
    </location>
</feature>
<feature type="transmembrane region" description="Helical" evidence="9">
    <location>
        <begin position="12"/>
        <end position="33"/>
    </location>
</feature>
<evidence type="ECO:0000313" key="10">
    <source>
        <dbReference type="EMBL" id="RDY23486.1"/>
    </source>
</evidence>
<keyword evidence="4 9" id="KW-0812">Transmembrane</keyword>
<evidence type="ECO:0000256" key="3">
    <source>
        <dbReference type="ARBA" id="ARBA00022475"/>
    </source>
</evidence>
<dbReference type="GO" id="GO:0006885">
    <property type="term" value="P:regulation of pH"/>
    <property type="evidence" value="ECO:0007669"/>
    <property type="project" value="UniProtKB-UniRule"/>
</dbReference>
<feature type="transmembrane region" description="Helical" evidence="9">
    <location>
        <begin position="176"/>
        <end position="196"/>
    </location>
</feature>
<dbReference type="EMBL" id="NOJZ02000011">
    <property type="protein sequence ID" value="RDY23486.1"/>
    <property type="molecule type" value="Genomic_DNA"/>
</dbReference>
<evidence type="ECO:0000256" key="2">
    <source>
        <dbReference type="ARBA" id="ARBA00022449"/>
    </source>
</evidence>
<keyword evidence="3 9" id="KW-1003">Cell membrane</keyword>
<feature type="transmembrane region" description="Helical" evidence="9">
    <location>
        <begin position="319"/>
        <end position="347"/>
    </location>
</feature>
<evidence type="ECO:0000313" key="11">
    <source>
        <dbReference type="Proteomes" id="UP000243494"/>
    </source>
</evidence>
<organism evidence="10 11">
    <name type="scientific">Romboutsia maritimum</name>
    <dbReference type="NCBI Taxonomy" id="2020948"/>
    <lineage>
        <taxon>Bacteria</taxon>
        <taxon>Bacillati</taxon>
        <taxon>Bacillota</taxon>
        <taxon>Clostridia</taxon>
        <taxon>Peptostreptococcales</taxon>
        <taxon>Peptostreptococcaceae</taxon>
        <taxon>Romboutsia</taxon>
    </lineage>
</organism>
<dbReference type="Pfam" id="PF06965">
    <property type="entry name" value="Na_H_antiport_1"/>
    <property type="match status" value="1"/>
</dbReference>
<comment type="caution">
    <text evidence="10">The sequence shown here is derived from an EMBL/GenBank/DDBJ whole genome shotgun (WGS) entry which is preliminary data.</text>
</comment>
<keyword evidence="5 9" id="KW-1133">Transmembrane helix</keyword>
<dbReference type="Proteomes" id="UP000243494">
    <property type="component" value="Unassembled WGS sequence"/>
</dbReference>
<dbReference type="OrthoDB" id="9808135at2"/>
<dbReference type="InterPro" id="IPR023171">
    <property type="entry name" value="Na/H_antiporter_dom_sf"/>
</dbReference>
<evidence type="ECO:0000256" key="7">
    <source>
        <dbReference type="ARBA" id="ARBA00023136"/>
    </source>
</evidence>
<dbReference type="NCBIfam" id="TIGR00773">
    <property type="entry name" value="NhaA"/>
    <property type="match status" value="1"/>
</dbReference>
<keyword evidence="8 9" id="KW-0739">Sodium transport</keyword>
<comment type="similarity">
    <text evidence="9">Belongs to the NhaA Na(+)/H(+) (TC 2.A.33) antiporter family.</text>
</comment>
<dbReference type="PANTHER" id="PTHR30341">
    <property type="entry name" value="SODIUM ION/PROTON ANTIPORTER NHAA-RELATED"/>
    <property type="match status" value="1"/>
</dbReference>
<dbReference type="AlphaFoldDB" id="A0A371ISM1"/>
<name>A0A371ISM1_9FIRM</name>
<accession>A0A371ISM1</accession>
<evidence type="ECO:0000256" key="8">
    <source>
        <dbReference type="ARBA" id="ARBA00023201"/>
    </source>
</evidence>
<gene>
    <name evidence="9 10" type="primary">nhaA</name>
    <name evidence="10" type="ORF">CHF27_007635</name>
</gene>
<proteinExistence type="inferred from homology"/>
<feature type="transmembrane region" description="Helical" evidence="9">
    <location>
        <begin position="151"/>
        <end position="170"/>
    </location>
</feature>